<accession>A0A9P9E4M7</accession>
<dbReference type="Pfam" id="PF00797">
    <property type="entry name" value="Acetyltransf_2"/>
    <property type="match status" value="1"/>
</dbReference>
<organism evidence="3 4">
    <name type="scientific">Dactylonectria estremocensis</name>
    <dbReference type="NCBI Taxonomy" id="1079267"/>
    <lineage>
        <taxon>Eukaryota</taxon>
        <taxon>Fungi</taxon>
        <taxon>Dikarya</taxon>
        <taxon>Ascomycota</taxon>
        <taxon>Pezizomycotina</taxon>
        <taxon>Sordariomycetes</taxon>
        <taxon>Hypocreomycetidae</taxon>
        <taxon>Hypocreales</taxon>
        <taxon>Nectriaceae</taxon>
        <taxon>Dactylonectria</taxon>
    </lineage>
</organism>
<sequence>MAPRVRFRRSQLEPYFARIRVPVMERPGSVEELSPSKQLQILTLLHKCHLCNIPFENLSMHYSWHRVIDVDPQHLYNKIVLEPGRGGYGMENNTLFYALLATLGFDVYMAGSRVYQQEVGKYNGFNHCVIIVNIGDQPYMVDVGFGAKGPLGPLKMDAEASQVIKQIGPASIRLKYDAIPQGYNRRAKYWIYEHQLSSEVEWAPLYCFTDLEFLPEDIKHINMAPSTSPASIFTQKIICHRFTTDNDFKVVHGRIEVQTRWDTDDAIVNGSLILLGSTLKLRTDGVTVWQMELETEQERLKALQKTPGNHALGAEYQPDPNHGTHTLANGAADVTSYRFEGLPRLPLKTPT</sequence>
<dbReference type="InterPro" id="IPR001447">
    <property type="entry name" value="Arylamine_N-AcTrfase"/>
</dbReference>
<dbReference type="GO" id="GO:0016407">
    <property type="term" value="F:acetyltransferase activity"/>
    <property type="evidence" value="ECO:0007669"/>
    <property type="project" value="InterPro"/>
</dbReference>
<dbReference type="AlphaFoldDB" id="A0A9P9E4M7"/>
<comment type="similarity">
    <text evidence="1 2">Belongs to the arylamine N-acetyltransferase family.</text>
</comment>
<dbReference type="InterPro" id="IPR038765">
    <property type="entry name" value="Papain-like_cys_pep_sf"/>
</dbReference>
<keyword evidence="4" id="KW-1185">Reference proteome</keyword>
<evidence type="ECO:0000313" key="3">
    <source>
        <dbReference type="EMBL" id="KAH7129896.1"/>
    </source>
</evidence>
<evidence type="ECO:0000313" key="4">
    <source>
        <dbReference type="Proteomes" id="UP000717696"/>
    </source>
</evidence>
<comment type="caution">
    <text evidence="3">The sequence shown here is derived from an EMBL/GenBank/DDBJ whole genome shotgun (WGS) entry which is preliminary data.</text>
</comment>
<evidence type="ECO:0000256" key="2">
    <source>
        <dbReference type="RuleBase" id="RU003452"/>
    </source>
</evidence>
<evidence type="ECO:0000256" key="1">
    <source>
        <dbReference type="ARBA" id="ARBA00006547"/>
    </source>
</evidence>
<proteinExistence type="inferred from homology"/>
<dbReference type="SUPFAM" id="SSF54001">
    <property type="entry name" value="Cysteine proteinases"/>
    <property type="match status" value="1"/>
</dbReference>
<dbReference type="EMBL" id="JAGMUU010000020">
    <property type="protein sequence ID" value="KAH7129896.1"/>
    <property type="molecule type" value="Genomic_DNA"/>
</dbReference>
<name>A0A9P9E4M7_9HYPO</name>
<dbReference type="InterPro" id="IPR053710">
    <property type="entry name" value="Arylamine_NAT_domain_sf"/>
</dbReference>
<dbReference type="OrthoDB" id="10260017at2759"/>
<dbReference type="PANTHER" id="PTHR11786">
    <property type="entry name" value="N-HYDROXYARYLAMINE O-ACETYLTRANSFERASE"/>
    <property type="match status" value="1"/>
</dbReference>
<dbReference type="Gene3D" id="3.30.2140.20">
    <property type="match status" value="1"/>
</dbReference>
<gene>
    <name evidence="3" type="ORF">B0J13DRAFT_644928</name>
</gene>
<keyword evidence="2" id="KW-0012">Acyltransferase</keyword>
<keyword evidence="2" id="KW-0808">Transferase</keyword>
<dbReference type="PRINTS" id="PR01543">
    <property type="entry name" value="ANATRNSFRASE"/>
</dbReference>
<protein>
    <recommendedName>
        <fullName evidence="5">Arylamine N-acetyltransferase</fullName>
    </recommendedName>
</protein>
<reference evidence="3" key="1">
    <citation type="journal article" date="2021" name="Nat. Commun.">
        <title>Genetic determinants of endophytism in the Arabidopsis root mycobiome.</title>
        <authorList>
            <person name="Mesny F."/>
            <person name="Miyauchi S."/>
            <person name="Thiergart T."/>
            <person name="Pickel B."/>
            <person name="Atanasova L."/>
            <person name="Karlsson M."/>
            <person name="Huettel B."/>
            <person name="Barry K.W."/>
            <person name="Haridas S."/>
            <person name="Chen C."/>
            <person name="Bauer D."/>
            <person name="Andreopoulos W."/>
            <person name="Pangilinan J."/>
            <person name="LaButti K."/>
            <person name="Riley R."/>
            <person name="Lipzen A."/>
            <person name="Clum A."/>
            <person name="Drula E."/>
            <person name="Henrissat B."/>
            <person name="Kohler A."/>
            <person name="Grigoriev I.V."/>
            <person name="Martin F.M."/>
            <person name="Hacquard S."/>
        </authorList>
    </citation>
    <scope>NUCLEOTIDE SEQUENCE</scope>
    <source>
        <strain evidence="3">MPI-CAGE-AT-0021</strain>
    </source>
</reference>
<evidence type="ECO:0008006" key="5">
    <source>
        <dbReference type="Google" id="ProtNLM"/>
    </source>
</evidence>
<dbReference type="Proteomes" id="UP000717696">
    <property type="component" value="Unassembled WGS sequence"/>
</dbReference>
<dbReference type="PANTHER" id="PTHR11786:SF0">
    <property type="entry name" value="ARYLAMINE N-ACETYLTRANSFERASE 4-RELATED"/>
    <property type="match status" value="1"/>
</dbReference>